<feature type="repeat" description="NHL" evidence="2">
    <location>
        <begin position="717"/>
        <end position="753"/>
    </location>
</feature>
<dbReference type="Gene3D" id="2.60.40.10">
    <property type="entry name" value="Immunoglobulins"/>
    <property type="match status" value="1"/>
</dbReference>
<organism evidence="6 7">
    <name type="scientific">Granulicella rosea</name>
    <dbReference type="NCBI Taxonomy" id="474952"/>
    <lineage>
        <taxon>Bacteria</taxon>
        <taxon>Pseudomonadati</taxon>
        <taxon>Acidobacteriota</taxon>
        <taxon>Terriglobia</taxon>
        <taxon>Terriglobales</taxon>
        <taxon>Acidobacteriaceae</taxon>
        <taxon>Granulicella</taxon>
    </lineage>
</organism>
<feature type="domain" description="GH29D-like beta-sandwich" evidence="5">
    <location>
        <begin position="1081"/>
        <end position="1147"/>
    </location>
</feature>
<keyword evidence="4" id="KW-0472">Membrane</keyword>
<dbReference type="Gene3D" id="2.40.10.500">
    <property type="match status" value="1"/>
</dbReference>
<dbReference type="PANTHER" id="PTHR24104:SF25">
    <property type="entry name" value="PROTEIN LIN-41"/>
    <property type="match status" value="1"/>
</dbReference>
<evidence type="ECO:0000313" key="6">
    <source>
        <dbReference type="EMBL" id="SNT10324.1"/>
    </source>
</evidence>
<feature type="region of interest" description="Disordered" evidence="3">
    <location>
        <begin position="842"/>
        <end position="861"/>
    </location>
</feature>
<dbReference type="Pfam" id="PF13290">
    <property type="entry name" value="CHB_HEX_C_1"/>
    <property type="match status" value="1"/>
</dbReference>
<keyword evidence="7" id="KW-1185">Reference proteome</keyword>
<name>A0A239JZW5_9BACT</name>
<reference evidence="6 7" key="1">
    <citation type="submission" date="2017-06" db="EMBL/GenBank/DDBJ databases">
        <authorList>
            <person name="Kim H.J."/>
            <person name="Triplett B.A."/>
        </authorList>
    </citation>
    <scope>NUCLEOTIDE SEQUENCE [LARGE SCALE GENOMIC DNA]</scope>
    <source>
        <strain evidence="6 7">DSM 18704</strain>
    </source>
</reference>
<keyword evidence="4" id="KW-0812">Transmembrane</keyword>
<dbReference type="SUPFAM" id="SSF63829">
    <property type="entry name" value="Calcium-dependent phosphotriesterase"/>
    <property type="match status" value="1"/>
</dbReference>
<keyword evidence="4" id="KW-1133">Transmembrane helix</keyword>
<dbReference type="PROSITE" id="PS51125">
    <property type="entry name" value="NHL"/>
    <property type="match status" value="1"/>
</dbReference>
<dbReference type="InterPro" id="IPR013783">
    <property type="entry name" value="Ig-like_fold"/>
</dbReference>
<gene>
    <name evidence="6" type="ORF">SAMN05421770_104177</name>
</gene>
<accession>A0A239JZW5</accession>
<dbReference type="InterPro" id="IPR059177">
    <property type="entry name" value="GH29D-like_dom"/>
</dbReference>
<evidence type="ECO:0000256" key="4">
    <source>
        <dbReference type="SAM" id="Phobius"/>
    </source>
</evidence>
<proteinExistence type="predicted"/>
<dbReference type="Proteomes" id="UP000198356">
    <property type="component" value="Unassembled WGS sequence"/>
</dbReference>
<evidence type="ECO:0000313" key="7">
    <source>
        <dbReference type="Proteomes" id="UP000198356"/>
    </source>
</evidence>
<protein>
    <submittedName>
        <fullName evidence="6">Chitobiase/beta-hexosaminidase C-terminal domain-containing protein</fullName>
    </submittedName>
</protein>
<dbReference type="PANTHER" id="PTHR24104">
    <property type="entry name" value="E3 UBIQUITIN-PROTEIN LIGASE NHLRC1-RELATED"/>
    <property type="match status" value="1"/>
</dbReference>
<evidence type="ECO:0000256" key="3">
    <source>
        <dbReference type="SAM" id="MobiDB-lite"/>
    </source>
</evidence>
<dbReference type="CDD" id="cd05819">
    <property type="entry name" value="NHL"/>
    <property type="match status" value="1"/>
</dbReference>
<dbReference type="InterPro" id="IPR050952">
    <property type="entry name" value="TRIM-NHL_E3_ligases"/>
</dbReference>
<feature type="transmembrane region" description="Helical" evidence="4">
    <location>
        <begin position="1269"/>
        <end position="1291"/>
    </location>
</feature>
<dbReference type="InterPro" id="IPR001258">
    <property type="entry name" value="NHL_repeat"/>
</dbReference>
<dbReference type="EMBL" id="FZOU01000004">
    <property type="protein sequence ID" value="SNT10324.1"/>
    <property type="molecule type" value="Genomic_DNA"/>
</dbReference>
<dbReference type="InterPro" id="IPR011042">
    <property type="entry name" value="6-blade_b-propeller_TolB-like"/>
</dbReference>
<dbReference type="GO" id="GO:0008270">
    <property type="term" value="F:zinc ion binding"/>
    <property type="evidence" value="ECO:0007669"/>
    <property type="project" value="UniProtKB-KW"/>
</dbReference>
<sequence>MKKEFSKHAWSEIKPRVMRWMKTATMALIAVSARSSMAQTNPYSFYIPTAVTTATTTLYSAGSTSIAPGRVGVDKLGNVFYVNHTSGTSSTLYEIPAASPAATITSPTPLVSGLGALNSNSVFVDASGALWVSNGNGAGAALVEIPAASGVPNIAAIKANSGYVATGLPIGSLTTACTASATAPCVWSASSINSSFTSLQVGDVYSDGAGNVYLVDIADNVSSGSYNRMIQFKTSAAGTVSVLADKLATNAYAQVTVAGDGNVYYCDSATGNASGGLVSVVSNGALTTVGNTGASNLTLLNAIVKVSAATGITTDPWGDLVISGPKQLSEVPLEVGALNFLDQFNLLIAVSGSNSPVATNNVTYGGTIDVHGNYYFASATNVMLVEVGGHNFGQVNVGTEITTAAPYFAVTWDIPTQLVASGSFPTASPSTLSAANAGFLQSFPNGNSKNFYGGTPYSASTTGSYLLMYFQPVHAGLLRGSDAPQGYPNALAAADPGGATVGATDYAANPAYTVNLQGVGVGPQPMFLPGIASKAVSLSQLYTSQSHTTKAVGFTPQAVAVDTYGDIFVTDTTNSSLDVSCLAATANTAAALSSFCQANGPGYTYKVNYTLNKTLTPTSFVTPVELALDGANSAYVLDGGSSTPILTKLPYATMIPSIVIPSGASVGGLAIQSPHGLTIDGYNNFYIADTGNNRIIQGRQNNAQYSQNTVYISSLITFGGTTLNGPTGLGLDAAGDLFIADTGNRRIVEYSVSGVPSIVSTTGVTLTNPTGVKVLPSGALVVADSTLGLVLVSGGAGSVMSTGSIKLSSTGGLALDVASNIYVADPTGGQVVELNLNSPGATSFPDTLKPDSTGTHTSKETSSIYNIGNSTLILSATPTVTDSTASATNEFSVDPNNACVAGTSLAPNATCGLTLDFTPSATAIVYTPTTGAATIADNMQAYSLVASPAFSSEDIASFGTAGSSQTVNLSGNAIVPFTAQSITFTAPAAVTYSASIPPIQLVATGGGTGNPVIFSIVSGTGVLSGTNNSILTLKDIGTTVVAANQAGGLANGVYYSAAPQVTQSAVVNPIGVVATPVFSVAGGTYTAVQSVTISDATAGATVYYTTNGNTPTTSSPVYTGQTIPVTVTTTIKAIAVGAPGYATSAVATATYTLNPDFILTPYVSNFTIPNGLGGSATLTITPEFGFTGTVALSCSGLSGKDACTFLDSNGNLTTNLVVKSTSVVYGSLIIQANETASASYRDPRGMRIPGAVLAMLLFFGGLRKRKRLATLMLLMLGIAGTAMMSGCGGASTTGKVHTSTFTLTATSGGVVHTQTITLNVDNLGN</sequence>
<evidence type="ECO:0000256" key="1">
    <source>
        <dbReference type="ARBA" id="ARBA00022737"/>
    </source>
</evidence>
<evidence type="ECO:0000256" key="2">
    <source>
        <dbReference type="PROSITE-ProRule" id="PRU00504"/>
    </source>
</evidence>
<dbReference type="Gene3D" id="2.120.10.30">
    <property type="entry name" value="TolB, C-terminal domain"/>
    <property type="match status" value="1"/>
</dbReference>
<evidence type="ECO:0000259" key="5">
    <source>
        <dbReference type="Pfam" id="PF13290"/>
    </source>
</evidence>
<keyword evidence="1" id="KW-0677">Repeat</keyword>
<dbReference type="RefSeq" id="WP_176441731.1">
    <property type="nucleotide sequence ID" value="NZ_FZOU01000004.1"/>
</dbReference>